<dbReference type="AlphaFoldDB" id="A0A0M8QWP1"/>
<keyword evidence="2" id="KW-0732">Signal</keyword>
<keyword evidence="3" id="KW-0547">Nucleotide-binding</keyword>
<organism evidence="3 4">
    <name type="scientific">Streptomyces caelestis</name>
    <dbReference type="NCBI Taxonomy" id="36816"/>
    <lineage>
        <taxon>Bacteria</taxon>
        <taxon>Bacillati</taxon>
        <taxon>Actinomycetota</taxon>
        <taxon>Actinomycetes</taxon>
        <taxon>Kitasatosporales</taxon>
        <taxon>Streptomycetaceae</taxon>
        <taxon>Streptomyces</taxon>
    </lineage>
</organism>
<evidence type="ECO:0000256" key="1">
    <source>
        <dbReference type="SAM" id="MobiDB-lite"/>
    </source>
</evidence>
<dbReference type="PATRIC" id="fig|36816.3.peg.197"/>
<protein>
    <submittedName>
        <fullName evidence="3">ATP-binding protein</fullName>
    </submittedName>
</protein>
<feature type="region of interest" description="Disordered" evidence="1">
    <location>
        <begin position="67"/>
        <end position="88"/>
    </location>
</feature>
<evidence type="ECO:0000313" key="3">
    <source>
        <dbReference type="EMBL" id="KOT46781.1"/>
    </source>
</evidence>
<evidence type="ECO:0000256" key="2">
    <source>
        <dbReference type="SAM" id="SignalP"/>
    </source>
</evidence>
<name>A0A0M8QWP1_9ACTN</name>
<accession>A0A0M8QWP1</accession>
<proteinExistence type="predicted"/>
<gene>
    <name evidence="3" type="ORF">ADK41_00920</name>
</gene>
<keyword evidence="4" id="KW-1185">Reference proteome</keyword>
<dbReference type="EMBL" id="LGCN01000001">
    <property type="protein sequence ID" value="KOT46781.1"/>
    <property type="molecule type" value="Genomic_DNA"/>
</dbReference>
<dbReference type="RefSeq" id="WP_030819445.1">
    <property type="nucleotide sequence ID" value="NZ_LGCN01000001.1"/>
</dbReference>
<feature type="chain" id="PRO_5005820967" evidence="2">
    <location>
        <begin position="28"/>
        <end position="322"/>
    </location>
</feature>
<sequence length="322" mass="32903">MLTRKTAAVISALAGIIYLLLPSQAWADGGDTDVGSCNSAWICAGVEVPGGNGGGNGGGGGGGHNGGGGGGGGKGDGKTCETGAKERPGSPGWECYIPGVGTWSESYGCYIRKLDPQPPKSDPIWEGHTTGAIYAFACMSQIHARPTPTDGFARWSETDPLGQTGPSAAELAQRALSMMRLDGAKIGSAPPAGSKGLIGMPVWLWTEQTPNTWGPLSTTASAGGLSVTATARVKSITWAMGDGTSVTCTKPGTPYEKSYGKQESPDCGHTYTKVPDGGSYKITATSTWVIDWTATNGETGTLPNETRTAGTAINIGELQVVN</sequence>
<dbReference type="GO" id="GO:0005524">
    <property type="term" value="F:ATP binding"/>
    <property type="evidence" value="ECO:0007669"/>
    <property type="project" value="UniProtKB-KW"/>
</dbReference>
<reference evidence="3 4" key="1">
    <citation type="submission" date="2015-07" db="EMBL/GenBank/DDBJ databases">
        <authorList>
            <person name="Noorani M."/>
        </authorList>
    </citation>
    <scope>NUCLEOTIDE SEQUENCE [LARGE SCALE GENOMIC DNA]</scope>
    <source>
        <strain evidence="3 4">NRRL B-24567</strain>
    </source>
</reference>
<evidence type="ECO:0000313" key="4">
    <source>
        <dbReference type="Proteomes" id="UP000037773"/>
    </source>
</evidence>
<comment type="caution">
    <text evidence="3">The sequence shown here is derived from an EMBL/GenBank/DDBJ whole genome shotgun (WGS) entry which is preliminary data.</text>
</comment>
<keyword evidence="3" id="KW-0067">ATP-binding</keyword>
<feature type="signal peptide" evidence="2">
    <location>
        <begin position="1"/>
        <end position="27"/>
    </location>
</feature>
<dbReference type="Proteomes" id="UP000037773">
    <property type="component" value="Unassembled WGS sequence"/>
</dbReference>
<feature type="compositionally biased region" description="Basic and acidic residues" evidence="1">
    <location>
        <begin position="75"/>
        <end position="88"/>
    </location>
</feature>